<evidence type="ECO:0008006" key="3">
    <source>
        <dbReference type="Google" id="ProtNLM"/>
    </source>
</evidence>
<protein>
    <recommendedName>
        <fullName evidence="3">DUF192 domain-containing protein</fullName>
    </recommendedName>
</protein>
<dbReference type="Proteomes" id="UP000233256">
    <property type="component" value="Unassembled WGS sequence"/>
</dbReference>
<proteinExistence type="predicted"/>
<evidence type="ECO:0000313" key="1">
    <source>
        <dbReference type="EMBL" id="PKK90390.1"/>
    </source>
</evidence>
<name>A0A2N1PPY0_9BACT</name>
<accession>A0A2N1PPY0</accession>
<dbReference type="InterPro" id="IPR003795">
    <property type="entry name" value="DUF192"/>
</dbReference>
<dbReference type="PANTHER" id="PTHR37953">
    <property type="entry name" value="UPF0127 PROTEIN MJ1496"/>
    <property type="match status" value="1"/>
</dbReference>
<evidence type="ECO:0000313" key="2">
    <source>
        <dbReference type="Proteomes" id="UP000233256"/>
    </source>
</evidence>
<reference evidence="1 2" key="1">
    <citation type="journal article" date="2017" name="ISME J.">
        <title>Potential for microbial H2 and metal transformations associated with novel bacteria and archaea in deep terrestrial subsurface sediments.</title>
        <authorList>
            <person name="Hernsdorf A.W."/>
            <person name="Amano Y."/>
            <person name="Miyakawa K."/>
            <person name="Ise K."/>
            <person name="Suzuki Y."/>
            <person name="Anantharaman K."/>
            <person name="Probst A."/>
            <person name="Burstein D."/>
            <person name="Thomas B.C."/>
            <person name="Banfield J.F."/>
        </authorList>
    </citation>
    <scope>NUCLEOTIDE SEQUENCE [LARGE SCALE GENOMIC DNA]</scope>
    <source>
        <strain evidence="1">HGW-Wallbacteria-1</strain>
    </source>
</reference>
<dbReference type="PANTHER" id="PTHR37953:SF1">
    <property type="entry name" value="UPF0127 PROTEIN MJ1496"/>
    <property type="match status" value="1"/>
</dbReference>
<sequence>MAKKKCKPGKNGCNCRAVRQSDGAVIAAPLEKAWTFFSRLAGLQLRASLPEGGGLHIKPCDSIHMCFMRFAIDAVFLRSDGSVGLVRRNLRPWTGFVLKAWGCESVLELPAGTIDRLSISEKDIINIIE</sequence>
<dbReference type="Gene3D" id="2.60.120.1140">
    <property type="entry name" value="Protein of unknown function DUF192"/>
    <property type="match status" value="1"/>
</dbReference>
<dbReference type="EMBL" id="PGXC01000005">
    <property type="protein sequence ID" value="PKK90390.1"/>
    <property type="molecule type" value="Genomic_DNA"/>
</dbReference>
<organism evidence="1 2">
    <name type="scientific">Candidatus Wallbacteria bacterium HGW-Wallbacteria-1</name>
    <dbReference type="NCBI Taxonomy" id="2013854"/>
    <lineage>
        <taxon>Bacteria</taxon>
        <taxon>Candidatus Walliibacteriota</taxon>
    </lineage>
</organism>
<dbReference type="AlphaFoldDB" id="A0A2N1PPY0"/>
<dbReference type="Pfam" id="PF02643">
    <property type="entry name" value="DUF192"/>
    <property type="match status" value="1"/>
</dbReference>
<gene>
    <name evidence="1" type="ORF">CVV64_08480</name>
</gene>
<dbReference type="InterPro" id="IPR038695">
    <property type="entry name" value="Saro_0823-like_sf"/>
</dbReference>
<comment type="caution">
    <text evidence="1">The sequence shown here is derived from an EMBL/GenBank/DDBJ whole genome shotgun (WGS) entry which is preliminary data.</text>
</comment>